<protein>
    <recommendedName>
        <fullName evidence="1">HEPN/Toprim N-terminal domain-containing protein</fullName>
    </recommendedName>
</protein>
<keyword evidence="3" id="KW-1185">Reference proteome</keyword>
<proteinExistence type="predicted"/>
<name>A0ABY8FJ53_9GAMM</name>
<evidence type="ECO:0000259" key="1">
    <source>
        <dbReference type="Pfam" id="PF18871"/>
    </source>
</evidence>
<evidence type="ECO:0000313" key="2">
    <source>
        <dbReference type="EMBL" id="WFF41211.1"/>
    </source>
</evidence>
<dbReference type="EMBL" id="CP035631">
    <property type="protein sequence ID" value="WFF41211.1"/>
    <property type="molecule type" value="Genomic_DNA"/>
</dbReference>
<gene>
    <name evidence="2" type="ORF">EVC62_06680</name>
</gene>
<feature type="domain" description="HEPN/Toprim N-terminal" evidence="1">
    <location>
        <begin position="1"/>
        <end position="213"/>
    </location>
</feature>
<dbReference type="Proteomes" id="UP001321526">
    <property type="component" value="Chromosome"/>
</dbReference>
<evidence type="ECO:0000313" key="3">
    <source>
        <dbReference type="Proteomes" id="UP001321526"/>
    </source>
</evidence>
<dbReference type="Pfam" id="PF18871">
    <property type="entry name" value="HEPN_Toprim_N"/>
    <property type="match status" value="1"/>
</dbReference>
<dbReference type="InterPro" id="IPR041487">
    <property type="entry name" value="HEPN/Toprim-NTD1"/>
</dbReference>
<reference evidence="2 3" key="1">
    <citation type="submission" date="2019-01" db="EMBL/GenBank/DDBJ databases">
        <title>Genome sequence of Salinicola endophyticus REST5.</title>
        <authorList>
            <person name="Nascimento F.X."/>
        </authorList>
    </citation>
    <scope>NUCLEOTIDE SEQUENCE [LARGE SCALE GENOMIC DNA]</scope>
    <source>
        <strain evidence="2 3">REST5</strain>
    </source>
</reference>
<dbReference type="RefSeq" id="WP_282235985.1">
    <property type="nucleotide sequence ID" value="NZ_CP035631.1"/>
</dbReference>
<organism evidence="2 3">
    <name type="scientific">Salinicola endophyticus</name>
    <dbReference type="NCBI Taxonomy" id="1949083"/>
    <lineage>
        <taxon>Bacteria</taxon>
        <taxon>Pseudomonadati</taxon>
        <taxon>Pseudomonadota</taxon>
        <taxon>Gammaproteobacteria</taxon>
        <taxon>Oceanospirillales</taxon>
        <taxon>Halomonadaceae</taxon>
        <taxon>Salinicola</taxon>
    </lineage>
</organism>
<accession>A0ABY8FJ53</accession>
<sequence length="285" mass="33279">MGSIAELYFSDYLVNETKNHLDQWILKESDKRIFQRKLSERNDLVWGASDKDTAYVFESTAATIIKRLEVLGYTLEACKKDFEYRIKEELGKLKEIEEHDADFVKNQREIYTKFGSFEDWLAAFKIIVTEKVKRVYYFSEPEKVHDNELVNYMLNPPSIWNEDLYPIGFEYPCLDFNVFARVFLEVCDPDSLVQLDATDLVLGGWYDGFEHLEDIIKPNTRFFDVLSETLSEVESLINDNSQSEANKKLLAKLLYANVITALETYLSDTFVYTVVSFPPLIRRIV</sequence>